<evidence type="ECO:0000313" key="3">
    <source>
        <dbReference type="Proteomes" id="UP001153269"/>
    </source>
</evidence>
<sequence length="101" mass="10857">MEELVSELGRTRPPHLTTDPVYRRALRNSQHLSCGSVAVLVSTGVYVDERRGGLSSSSSLSLSCEDALLETTVQCIIIIIIIIIIIPTGIPHGDVISSSLQ</sequence>
<feature type="transmembrane region" description="Helical" evidence="1">
    <location>
        <begin position="67"/>
        <end position="90"/>
    </location>
</feature>
<dbReference type="AlphaFoldDB" id="A0A9N7YTX1"/>
<dbReference type="Proteomes" id="UP001153269">
    <property type="component" value="Unassembled WGS sequence"/>
</dbReference>
<gene>
    <name evidence="2" type="ORF">PLEPLA_LOCUS27514</name>
</gene>
<accession>A0A9N7YTX1</accession>
<comment type="caution">
    <text evidence="2">The sequence shown here is derived from an EMBL/GenBank/DDBJ whole genome shotgun (WGS) entry which is preliminary data.</text>
</comment>
<keyword evidence="1" id="KW-0812">Transmembrane</keyword>
<keyword evidence="1" id="KW-0472">Membrane</keyword>
<keyword evidence="1" id="KW-1133">Transmembrane helix</keyword>
<evidence type="ECO:0000313" key="2">
    <source>
        <dbReference type="EMBL" id="CAB1439743.1"/>
    </source>
</evidence>
<name>A0A9N7YTX1_PLEPL</name>
<proteinExistence type="predicted"/>
<dbReference type="EMBL" id="CADEAL010002327">
    <property type="protein sequence ID" value="CAB1439743.1"/>
    <property type="molecule type" value="Genomic_DNA"/>
</dbReference>
<protein>
    <submittedName>
        <fullName evidence="2">Uncharacterized protein</fullName>
    </submittedName>
</protein>
<organism evidence="2 3">
    <name type="scientific">Pleuronectes platessa</name>
    <name type="common">European plaice</name>
    <dbReference type="NCBI Taxonomy" id="8262"/>
    <lineage>
        <taxon>Eukaryota</taxon>
        <taxon>Metazoa</taxon>
        <taxon>Chordata</taxon>
        <taxon>Craniata</taxon>
        <taxon>Vertebrata</taxon>
        <taxon>Euteleostomi</taxon>
        <taxon>Actinopterygii</taxon>
        <taxon>Neopterygii</taxon>
        <taxon>Teleostei</taxon>
        <taxon>Neoteleostei</taxon>
        <taxon>Acanthomorphata</taxon>
        <taxon>Carangaria</taxon>
        <taxon>Pleuronectiformes</taxon>
        <taxon>Pleuronectoidei</taxon>
        <taxon>Pleuronectidae</taxon>
        <taxon>Pleuronectes</taxon>
    </lineage>
</organism>
<evidence type="ECO:0000256" key="1">
    <source>
        <dbReference type="SAM" id="Phobius"/>
    </source>
</evidence>
<reference evidence="2" key="1">
    <citation type="submission" date="2020-03" db="EMBL/GenBank/DDBJ databases">
        <authorList>
            <person name="Weist P."/>
        </authorList>
    </citation>
    <scope>NUCLEOTIDE SEQUENCE</scope>
</reference>
<keyword evidence="3" id="KW-1185">Reference proteome</keyword>